<dbReference type="GO" id="GO:0020037">
    <property type="term" value="F:heme binding"/>
    <property type="evidence" value="ECO:0007669"/>
    <property type="project" value="InterPro"/>
</dbReference>
<gene>
    <name evidence="7" type="ORF">SAMN04488135_105162</name>
</gene>
<keyword evidence="2 4" id="KW-0479">Metal-binding</keyword>
<reference evidence="7 8" key="1">
    <citation type="submission" date="2016-11" db="EMBL/GenBank/DDBJ databases">
        <authorList>
            <person name="Jaros S."/>
            <person name="Januszkiewicz K."/>
            <person name="Wedrychowicz H."/>
        </authorList>
    </citation>
    <scope>NUCLEOTIDE SEQUENCE [LARGE SCALE GENOMIC DNA]</scope>
    <source>
        <strain evidence="7 8">CGMCC 1.10190</strain>
    </source>
</reference>
<evidence type="ECO:0000256" key="1">
    <source>
        <dbReference type="ARBA" id="ARBA00022617"/>
    </source>
</evidence>
<dbReference type="Pfam" id="PF13442">
    <property type="entry name" value="Cytochrome_CBB3"/>
    <property type="match status" value="1"/>
</dbReference>
<evidence type="ECO:0000259" key="6">
    <source>
        <dbReference type="PROSITE" id="PS51007"/>
    </source>
</evidence>
<feature type="domain" description="Cytochrome c" evidence="6">
    <location>
        <begin position="103"/>
        <end position="188"/>
    </location>
</feature>
<evidence type="ECO:0000313" key="8">
    <source>
        <dbReference type="Proteomes" id="UP000184226"/>
    </source>
</evidence>
<keyword evidence="1 4" id="KW-0349">Heme</keyword>
<keyword evidence="3 4" id="KW-0408">Iron</keyword>
<evidence type="ECO:0000313" key="7">
    <source>
        <dbReference type="EMBL" id="SHH84498.1"/>
    </source>
</evidence>
<organism evidence="7 8">
    <name type="scientific">Pollutimonas bauzanensis</name>
    <dbReference type="NCBI Taxonomy" id="658167"/>
    <lineage>
        <taxon>Bacteria</taxon>
        <taxon>Pseudomonadati</taxon>
        <taxon>Pseudomonadota</taxon>
        <taxon>Betaproteobacteria</taxon>
        <taxon>Burkholderiales</taxon>
        <taxon>Alcaligenaceae</taxon>
        <taxon>Pollutimonas</taxon>
    </lineage>
</organism>
<protein>
    <submittedName>
        <fullName evidence="7">Cytochrome C oxidase, cbb3-type, subunit III</fullName>
    </submittedName>
</protein>
<dbReference type="STRING" id="658167.SAMN04488135_105162"/>
<proteinExistence type="predicted"/>
<accession>A0A1M5WAN7</accession>
<dbReference type="EMBL" id="FQXE01000005">
    <property type="protein sequence ID" value="SHH84498.1"/>
    <property type="molecule type" value="Genomic_DNA"/>
</dbReference>
<sequence length="219" mass="23514">MKRRMTRRLPLLAALLMPLLAPLLLAGCERSLKNMYDQPRDKAYSANPLFADGASSRTPPAGTVPNSRGALAGTSSGRHGQDAVAADARAAAAASQPYPVTAQLLLRGQERYSIYCLPCHSPAGDGDGRVVRRGFPAPPSFHTDRLRQASDRHIFEVIGAGYGVMAPYGDRIRATDRWAIVAFVRALQLSQHAYLSDLPPDVQRGARQALEKTDGGAAP</sequence>
<keyword evidence="8" id="KW-1185">Reference proteome</keyword>
<dbReference type="PROSITE" id="PS51257">
    <property type="entry name" value="PROKAR_LIPOPROTEIN"/>
    <property type="match status" value="1"/>
</dbReference>
<dbReference type="PANTHER" id="PTHR40394:SF2">
    <property type="entry name" value="QUINOL:CYTOCHROME C OXIDOREDUCTASE MEMBRANE PROTEIN"/>
    <property type="match status" value="1"/>
</dbReference>
<evidence type="ECO:0000256" key="4">
    <source>
        <dbReference type="PROSITE-ProRule" id="PRU00433"/>
    </source>
</evidence>
<dbReference type="PROSITE" id="PS51007">
    <property type="entry name" value="CYTC"/>
    <property type="match status" value="1"/>
</dbReference>
<dbReference type="Gene3D" id="1.10.760.10">
    <property type="entry name" value="Cytochrome c-like domain"/>
    <property type="match status" value="1"/>
</dbReference>
<dbReference type="InterPro" id="IPR009056">
    <property type="entry name" value="Cyt_c-like_dom"/>
</dbReference>
<name>A0A1M5WAN7_9BURK</name>
<dbReference type="Proteomes" id="UP000184226">
    <property type="component" value="Unassembled WGS sequence"/>
</dbReference>
<dbReference type="InterPro" id="IPR036909">
    <property type="entry name" value="Cyt_c-like_dom_sf"/>
</dbReference>
<feature type="region of interest" description="Disordered" evidence="5">
    <location>
        <begin position="47"/>
        <end position="83"/>
    </location>
</feature>
<dbReference type="PANTHER" id="PTHR40394">
    <property type="entry name" value="LIPOPROTEIN-RELATED"/>
    <property type="match status" value="1"/>
</dbReference>
<evidence type="ECO:0000256" key="5">
    <source>
        <dbReference type="SAM" id="MobiDB-lite"/>
    </source>
</evidence>
<dbReference type="GO" id="GO:0009055">
    <property type="term" value="F:electron transfer activity"/>
    <property type="evidence" value="ECO:0007669"/>
    <property type="project" value="InterPro"/>
</dbReference>
<evidence type="ECO:0000256" key="2">
    <source>
        <dbReference type="ARBA" id="ARBA00022723"/>
    </source>
</evidence>
<dbReference type="AlphaFoldDB" id="A0A1M5WAN7"/>
<evidence type="ECO:0000256" key="3">
    <source>
        <dbReference type="ARBA" id="ARBA00023004"/>
    </source>
</evidence>
<dbReference type="SUPFAM" id="SSF46626">
    <property type="entry name" value="Cytochrome c"/>
    <property type="match status" value="1"/>
</dbReference>
<dbReference type="GO" id="GO:0046872">
    <property type="term" value="F:metal ion binding"/>
    <property type="evidence" value="ECO:0007669"/>
    <property type="project" value="UniProtKB-KW"/>
</dbReference>